<accession>K0AYL9</accession>
<feature type="transmembrane region" description="Helical" evidence="1">
    <location>
        <begin position="12"/>
        <end position="34"/>
    </location>
</feature>
<keyword evidence="1" id="KW-0472">Membrane</keyword>
<evidence type="ECO:0000313" key="4">
    <source>
        <dbReference type="Proteomes" id="UP000006094"/>
    </source>
</evidence>
<keyword evidence="1" id="KW-1133">Transmembrane helix</keyword>
<dbReference type="GO" id="GO:0004175">
    <property type="term" value="F:endopeptidase activity"/>
    <property type="evidence" value="ECO:0007669"/>
    <property type="project" value="UniProtKB-ARBA"/>
</dbReference>
<evidence type="ECO:0000256" key="1">
    <source>
        <dbReference type="SAM" id="Phobius"/>
    </source>
</evidence>
<dbReference type="GO" id="GO:0080120">
    <property type="term" value="P:CAAX-box protein maturation"/>
    <property type="evidence" value="ECO:0007669"/>
    <property type="project" value="UniProtKB-ARBA"/>
</dbReference>
<dbReference type="STRING" id="1128398.Curi_c07570"/>
<gene>
    <name evidence="3" type="ordered locus">Curi_c07570</name>
</gene>
<dbReference type="InterPro" id="IPR042150">
    <property type="entry name" value="MmRce1-like"/>
</dbReference>
<dbReference type="EMBL" id="CP003326">
    <property type="protein sequence ID" value="AFS77830.1"/>
    <property type="molecule type" value="Genomic_DNA"/>
</dbReference>
<dbReference type="OrthoDB" id="9777755at2"/>
<keyword evidence="4" id="KW-1185">Reference proteome</keyword>
<protein>
    <submittedName>
        <fullName evidence="3">CAAX amino terminal protease family protein</fullName>
    </submittedName>
</protein>
<keyword evidence="3" id="KW-0645">Protease</keyword>
<feature type="domain" description="CAAX prenyl protease 2/Lysostaphin resistance protein A-like" evidence="2">
    <location>
        <begin position="121"/>
        <end position="231"/>
    </location>
</feature>
<proteinExistence type="predicted"/>
<feature type="transmembrane region" description="Helical" evidence="1">
    <location>
        <begin position="46"/>
        <end position="63"/>
    </location>
</feature>
<feature type="transmembrane region" description="Helical" evidence="1">
    <location>
        <begin position="250"/>
        <end position="271"/>
    </location>
</feature>
<evidence type="ECO:0000313" key="3">
    <source>
        <dbReference type="EMBL" id="AFS77830.1"/>
    </source>
</evidence>
<feature type="transmembrane region" description="Helical" evidence="1">
    <location>
        <begin position="189"/>
        <end position="210"/>
    </location>
</feature>
<reference evidence="3 4" key="1">
    <citation type="journal article" date="2012" name="PLoS ONE">
        <title>The purine-utilizing bacterium Clostridium acidurici 9a: a genome-guided metabolic reconsideration.</title>
        <authorList>
            <person name="Hartwich K."/>
            <person name="Poehlein A."/>
            <person name="Daniel R."/>
        </authorList>
    </citation>
    <scope>NUCLEOTIDE SEQUENCE [LARGE SCALE GENOMIC DNA]</scope>
    <source>
        <strain evidence="4">ATCC 7906 / DSM 604 / BCRC 14475 / CIP 104303 / KCTC 5404 / NCIMB 10678 / 9a</strain>
    </source>
</reference>
<feature type="transmembrane region" description="Helical" evidence="1">
    <location>
        <begin position="117"/>
        <end position="135"/>
    </location>
</feature>
<dbReference type="KEGG" id="cad:Curi_c07570"/>
<dbReference type="PANTHER" id="PTHR35797:SF1">
    <property type="entry name" value="PROTEASE"/>
    <property type="match status" value="1"/>
</dbReference>
<dbReference type="eggNOG" id="COG1266">
    <property type="taxonomic scope" value="Bacteria"/>
</dbReference>
<dbReference type="Proteomes" id="UP000006094">
    <property type="component" value="Chromosome"/>
</dbReference>
<name>K0AYL9_GOTA9</name>
<keyword evidence="3" id="KW-0378">Hydrolase</keyword>
<dbReference type="RefSeq" id="WP_014966967.1">
    <property type="nucleotide sequence ID" value="NC_018664.1"/>
</dbReference>
<dbReference type="InterPro" id="IPR003675">
    <property type="entry name" value="Rce1/LyrA-like_dom"/>
</dbReference>
<dbReference type="AlphaFoldDB" id="K0AYL9"/>
<feature type="transmembrane region" description="Helical" evidence="1">
    <location>
        <begin position="222"/>
        <end position="244"/>
    </location>
</feature>
<organism evidence="3 4">
    <name type="scientific">Gottschalkia acidurici (strain ATCC 7906 / DSM 604 / BCRC 14475 / CIP 104303 / KCTC 5404 / NCIMB 10678 / 9a)</name>
    <name type="common">Clostridium acidurici</name>
    <dbReference type="NCBI Taxonomy" id="1128398"/>
    <lineage>
        <taxon>Bacteria</taxon>
        <taxon>Bacillati</taxon>
        <taxon>Bacillota</taxon>
        <taxon>Tissierellia</taxon>
        <taxon>Tissierellales</taxon>
        <taxon>Gottschalkiaceae</taxon>
        <taxon>Gottschalkia</taxon>
    </lineage>
</organism>
<feature type="transmembrane region" description="Helical" evidence="1">
    <location>
        <begin position="83"/>
        <end position="105"/>
    </location>
</feature>
<evidence type="ECO:0000259" key="2">
    <source>
        <dbReference type="Pfam" id="PF02517"/>
    </source>
</evidence>
<sequence>MNEHVKKITIRNVSIFAIIVLTSGWIGKVIDLMMGVQSYEIESLGMLIWLIAPIVCSIALRFFGGDGWKDIGFKPYLKKNIRWYIVSSLVFPILTTFVIFIGSALGWISFDTSQFEIYIQAFIVALIPNFLKNIPEEFAWQGYLTPKLRYLIKNDFILYIGVGLIWGLWHAPYYIYFLTDATINSITGLSRFTFILVATITMIAWSIPFIELRLLTKSVWPCVLMHMVEDAFLNPLILVGFIKISRSKELFISPIYGLISIALYITLGLILRKVRINRDKAIQSSEENPIISGSNIT</sequence>
<keyword evidence="1" id="KW-0812">Transmembrane</keyword>
<dbReference type="Pfam" id="PF02517">
    <property type="entry name" value="Rce1-like"/>
    <property type="match status" value="1"/>
</dbReference>
<dbReference type="PANTHER" id="PTHR35797">
    <property type="entry name" value="PROTEASE-RELATED"/>
    <property type="match status" value="1"/>
</dbReference>
<dbReference type="HOGENOM" id="CLU_084131_0_0_9"/>
<feature type="transmembrane region" description="Helical" evidence="1">
    <location>
        <begin position="156"/>
        <end position="177"/>
    </location>
</feature>
<dbReference type="GO" id="GO:0006508">
    <property type="term" value="P:proteolysis"/>
    <property type="evidence" value="ECO:0007669"/>
    <property type="project" value="UniProtKB-KW"/>
</dbReference>